<organism evidence="1">
    <name type="scientific">bioreactor metagenome</name>
    <dbReference type="NCBI Taxonomy" id="1076179"/>
    <lineage>
        <taxon>unclassified sequences</taxon>
        <taxon>metagenomes</taxon>
        <taxon>ecological metagenomes</taxon>
    </lineage>
</organism>
<name>A0A645EVS4_9ZZZZ</name>
<dbReference type="EMBL" id="VSSQ01051446">
    <property type="protein sequence ID" value="MPN05540.1"/>
    <property type="molecule type" value="Genomic_DNA"/>
</dbReference>
<proteinExistence type="predicted"/>
<evidence type="ECO:0008006" key="2">
    <source>
        <dbReference type="Google" id="ProtNLM"/>
    </source>
</evidence>
<gene>
    <name evidence="1" type="ORF">SDC9_152791</name>
</gene>
<evidence type="ECO:0000313" key="1">
    <source>
        <dbReference type="EMBL" id="MPN05540.1"/>
    </source>
</evidence>
<sequence length="149" mass="15855">MCEMLGAREHGGGLLALQHRLSDFGGIGERRDAGLDDLQAGDRDARGDLLGEFTGDQIGGAAQALLARLGEVVGMRSRDVTQCGFGLHLHEILVGLDSEDRLGSVGDLPDDDGRDIDRIAVGVIDLQLIGLEVADLDRDSLLARQRNGQ</sequence>
<comment type="caution">
    <text evidence="1">The sequence shown here is derived from an EMBL/GenBank/DDBJ whole genome shotgun (WGS) entry which is preliminary data.</text>
</comment>
<protein>
    <recommendedName>
        <fullName evidence="2">NAD-specific glutamate dehydrogenase</fullName>
    </recommendedName>
</protein>
<reference evidence="1" key="1">
    <citation type="submission" date="2019-08" db="EMBL/GenBank/DDBJ databases">
        <authorList>
            <person name="Kucharzyk K."/>
            <person name="Murdoch R.W."/>
            <person name="Higgins S."/>
            <person name="Loffler F."/>
        </authorList>
    </citation>
    <scope>NUCLEOTIDE SEQUENCE</scope>
</reference>
<dbReference type="AlphaFoldDB" id="A0A645EVS4"/>
<accession>A0A645EVS4</accession>